<dbReference type="PANTHER" id="PTHR19384:SF127">
    <property type="entry name" value="BIFUNCTIONAL CYTOCHROME P450_NADPH--P450 REDUCTASE"/>
    <property type="match status" value="1"/>
</dbReference>
<dbReference type="InterPro" id="IPR001433">
    <property type="entry name" value="OxRdtase_FAD/NAD-bd"/>
</dbReference>
<evidence type="ECO:0000256" key="2">
    <source>
        <dbReference type="ARBA" id="ARBA00010018"/>
    </source>
</evidence>
<evidence type="ECO:0000256" key="4">
    <source>
        <dbReference type="ARBA" id="ARBA00022617"/>
    </source>
</evidence>
<dbReference type="Pfam" id="PF00667">
    <property type="entry name" value="FAD_binding_1"/>
    <property type="match status" value="1"/>
</dbReference>
<accession>A0ABY6U4J4</accession>
<evidence type="ECO:0000256" key="12">
    <source>
        <dbReference type="ARBA" id="ARBA00023004"/>
    </source>
</evidence>
<reference evidence="18 19" key="1">
    <citation type="submission" date="2019-06" db="EMBL/GenBank/DDBJ databases">
        <authorList>
            <person name="Broberg M."/>
        </authorList>
    </citation>
    <scope>NUCLEOTIDE SEQUENCE [LARGE SCALE GENOMIC DNA]</scope>
</reference>
<dbReference type="CDD" id="cd11068">
    <property type="entry name" value="CYP120A1"/>
    <property type="match status" value="1"/>
</dbReference>
<dbReference type="PIRSF" id="PIRSF000209">
    <property type="entry name" value="Bifunctional_P450_P450R"/>
    <property type="match status" value="1"/>
</dbReference>
<evidence type="ECO:0000256" key="7">
    <source>
        <dbReference type="ARBA" id="ARBA00022723"/>
    </source>
</evidence>
<comment type="similarity">
    <text evidence="2 15">In the N-terminal section; belongs to the cytochrome P450 family.</text>
</comment>
<dbReference type="SUPFAM" id="SSF63380">
    <property type="entry name" value="Riboflavin synthase domain-like"/>
    <property type="match status" value="1"/>
</dbReference>
<organism evidence="18 19">
    <name type="scientific">Bionectria ochroleuca</name>
    <name type="common">Gliocladium roseum</name>
    <dbReference type="NCBI Taxonomy" id="29856"/>
    <lineage>
        <taxon>Eukaryota</taxon>
        <taxon>Fungi</taxon>
        <taxon>Dikarya</taxon>
        <taxon>Ascomycota</taxon>
        <taxon>Pezizomycotina</taxon>
        <taxon>Sordariomycetes</taxon>
        <taxon>Hypocreomycetidae</taxon>
        <taxon>Hypocreales</taxon>
        <taxon>Bionectriaceae</taxon>
        <taxon>Clonostachys</taxon>
    </lineage>
</organism>
<comment type="caution">
    <text evidence="18">The sequence shown here is derived from an EMBL/GenBank/DDBJ whole genome shotgun (WGS) entry which is preliminary data.</text>
</comment>
<proteinExistence type="inferred from homology"/>
<keyword evidence="12 15" id="KW-0408">Iron</keyword>
<feature type="domain" description="Flavodoxin-like" evidence="16">
    <location>
        <begin position="509"/>
        <end position="650"/>
    </location>
</feature>
<dbReference type="Gene3D" id="3.40.50.360">
    <property type="match status" value="1"/>
</dbReference>
<dbReference type="Gene3D" id="1.10.630.10">
    <property type="entry name" value="Cytochrome P450"/>
    <property type="match status" value="1"/>
</dbReference>
<evidence type="ECO:0000256" key="15">
    <source>
        <dbReference type="PIRNR" id="PIRNR000209"/>
    </source>
</evidence>
<evidence type="ECO:0000256" key="6">
    <source>
        <dbReference type="ARBA" id="ARBA00022643"/>
    </source>
</evidence>
<dbReference type="PROSITE" id="PS51384">
    <property type="entry name" value="FAD_FR"/>
    <property type="match status" value="1"/>
</dbReference>
<dbReference type="PANTHER" id="PTHR19384">
    <property type="entry name" value="NITRIC OXIDE SYNTHASE-RELATED"/>
    <property type="match status" value="1"/>
</dbReference>
<dbReference type="PROSITE" id="PS50902">
    <property type="entry name" value="FLAVODOXIN_LIKE"/>
    <property type="match status" value="1"/>
</dbReference>
<keyword evidence="3 15" id="KW-0813">Transport</keyword>
<dbReference type="InterPro" id="IPR023173">
    <property type="entry name" value="NADPH_Cyt_P450_Rdtase_alpha"/>
</dbReference>
<feature type="domain" description="FAD-binding FR-type" evidence="17">
    <location>
        <begin position="686"/>
        <end position="915"/>
    </location>
</feature>
<dbReference type="Pfam" id="PF00067">
    <property type="entry name" value="p450"/>
    <property type="match status" value="1"/>
</dbReference>
<dbReference type="Proteomes" id="UP000766486">
    <property type="component" value="Unassembled WGS sequence"/>
</dbReference>
<dbReference type="InterPro" id="IPR001094">
    <property type="entry name" value="Flavdoxin-like"/>
</dbReference>
<evidence type="ECO:0000256" key="8">
    <source>
        <dbReference type="ARBA" id="ARBA00022827"/>
    </source>
</evidence>
<dbReference type="InterPro" id="IPR017938">
    <property type="entry name" value="Riboflavin_synthase-like_b-brl"/>
</dbReference>
<dbReference type="Gene3D" id="3.40.50.80">
    <property type="entry name" value="Nucleotide-binding domain of ferredoxin-NADP reductase (FNR) module"/>
    <property type="match status" value="1"/>
</dbReference>
<dbReference type="InterPro" id="IPR017972">
    <property type="entry name" value="Cyt_P450_CS"/>
</dbReference>
<keyword evidence="9 15" id="KW-0521">NADP</keyword>
<dbReference type="PROSITE" id="PS00086">
    <property type="entry name" value="CYTOCHROME_P450"/>
    <property type="match status" value="1"/>
</dbReference>
<evidence type="ECO:0000256" key="1">
    <source>
        <dbReference type="ARBA" id="ARBA00001971"/>
    </source>
</evidence>
<keyword evidence="13 15" id="KW-0503">Monooxygenase</keyword>
<evidence type="ECO:0000256" key="11">
    <source>
        <dbReference type="ARBA" id="ARBA00023002"/>
    </source>
</evidence>
<comment type="catalytic activity">
    <reaction evidence="15">
        <text>an organic molecule + reduced [NADPH--hemoprotein reductase] + O2 = an alcohol + oxidized [NADPH--hemoprotein reductase] + H2O + H(+)</text>
        <dbReference type="Rhea" id="RHEA:17149"/>
        <dbReference type="Rhea" id="RHEA-COMP:11964"/>
        <dbReference type="Rhea" id="RHEA-COMP:11965"/>
        <dbReference type="ChEBI" id="CHEBI:15377"/>
        <dbReference type="ChEBI" id="CHEBI:15378"/>
        <dbReference type="ChEBI" id="CHEBI:15379"/>
        <dbReference type="ChEBI" id="CHEBI:30879"/>
        <dbReference type="ChEBI" id="CHEBI:57618"/>
        <dbReference type="ChEBI" id="CHEBI:58210"/>
        <dbReference type="ChEBI" id="CHEBI:142491"/>
        <dbReference type="EC" id="1.14.14.1"/>
    </reaction>
</comment>
<dbReference type="EC" id="1.6.2.4" evidence="15"/>
<comment type="catalytic activity">
    <reaction evidence="14 15">
        <text>2 oxidized [cytochrome P450] + NADPH = 2 reduced [cytochrome P450] + NADP(+) + H(+)</text>
        <dbReference type="Rhea" id="RHEA:24040"/>
        <dbReference type="Rhea" id="RHEA-COMP:14627"/>
        <dbReference type="Rhea" id="RHEA-COMP:14628"/>
        <dbReference type="ChEBI" id="CHEBI:15378"/>
        <dbReference type="ChEBI" id="CHEBI:55376"/>
        <dbReference type="ChEBI" id="CHEBI:57783"/>
        <dbReference type="ChEBI" id="CHEBI:58349"/>
        <dbReference type="ChEBI" id="CHEBI:60344"/>
        <dbReference type="EC" id="1.6.2.4"/>
    </reaction>
</comment>
<evidence type="ECO:0000259" key="17">
    <source>
        <dbReference type="PROSITE" id="PS51384"/>
    </source>
</evidence>
<dbReference type="InterPro" id="IPR003097">
    <property type="entry name" value="CysJ-like_FAD-binding"/>
</dbReference>
<dbReference type="Pfam" id="PF00175">
    <property type="entry name" value="NAD_binding_1"/>
    <property type="match status" value="1"/>
</dbReference>
<dbReference type="InterPro" id="IPR001128">
    <property type="entry name" value="Cyt_P450"/>
</dbReference>
<evidence type="ECO:0000313" key="19">
    <source>
        <dbReference type="Proteomes" id="UP000766486"/>
    </source>
</evidence>
<evidence type="ECO:0000256" key="10">
    <source>
        <dbReference type="ARBA" id="ARBA00022982"/>
    </source>
</evidence>
<keyword evidence="4 15" id="KW-0349">Heme</keyword>
<keyword evidence="19" id="KW-1185">Reference proteome</keyword>
<dbReference type="PRINTS" id="PR00371">
    <property type="entry name" value="FPNCR"/>
</dbReference>
<dbReference type="InterPro" id="IPR017927">
    <property type="entry name" value="FAD-bd_FR_type"/>
</dbReference>
<dbReference type="InterPro" id="IPR036396">
    <property type="entry name" value="Cyt_P450_sf"/>
</dbReference>
<dbReference type="EC" id="1.14.14.1" evidence="15"/>
<dbReference type="EMBL" id="CABFNS010000741">
    <property type="protein sequence ID" value="VUC25953.1"/>
    <property type="molecule type" value="Genomic_DNA"/>
</dbReference>
<dbReference type="Gene3D" id="2.40.30.10">
    <property type="entry name" value="Translation factors"/>
    <property type="match status" value="1"/>
</dbReference>
<gene>
    <name evidence="18" type="ORF">CLO192961_LOCUS176560</name>
</gene>
<dbReference type="InterPro" id="IPR001709">
    <property type="entry name" value="Flavoprot_Pyr_Nucl_cyt_Rdtase"/>
</dbReference>
<comment type="cofactor">
    <cofactor evidence="1 15">
        <name>heme</name>
        <dbReference type="ChEBI" id="CHEBI:30413"/>
    </cofactor>
</comment>
<evidence type="ECO:0000256" key="9">
    <source>
        <dbReference type="ARBA" id="ARBA00022857"/>
    </source>
</evidence>
<dbReference type="InterPro" id="IPR008254">
    <property type="entry name" value="Flavodoxin/NO_synth"/>
</dbReference>
<dbReference type="Pfam" id="PF00258">
    <property type="entry name" value="Flavodoxin_1"/>
    <property type="match status" value="1"/>
</dbReference>
<dbReference type="SUPFAM" id="SSF52218">
    <property type="entry name" value="Flavoproteins"/>
    <property type="match status" value="1"/>
</dbReference>
<comment type="cofactor">
    <cofactor evidence="15">
        <name>FAD</name>
        <dbReference type="ChEBI" id="CHEBI:57692"/>
    </cofactor>
    <cofactor evidence="15">
        <name>FMN</name>
        <dbReference type="ChEBI" id="CHEBI:58210"/>
    </cofactor>
</comment>
<dbReference type="CDD" id="cd06206">
    <property type="entry name" value="bifunctional_CYPOR"/>
    <property type="match status" value="1"/>
</dbReference>
<keyword evidence="7 15" id="KW-0479">Metal-binding</keyword>
<protein>
    <recommendedName>
        <fullName evidence="15">Bifunctional cytochrome P450/NADPH--P450 reductase</fullName>
    </recommendedName>
    <domain>
        <recommendedName>
            <fullName evidence="15">Cytochrome P450</fullName>
            <ecNumber evidence="15">1.14.14.1</ecNumber>
        </recommendedName>
    </domain>
    <domain>
        <recommendedName>
            <fullName evidence="15">NADPH--cytochrome P450 reductase</fullName>
            <ecNumber evidence="15">1.6.2.4</ecNumber>
        </recommendedName>
    </domain>
</protein>
<evidence type="ECO:0000256" key="13">
    <source>
        <dbReference type="ARBA" id="ARBA00023033"/>
    </source>
</evidence>
<name>A0ABY6U4J4_BIOOC</name>
<keyword evidence="8 15" id="KW-0274">FAD</keyword>
<dbReference type="InterPro" id="IPR039261">
    <property type="entry name" value="FNR_nucleotide-bd"/>
</dbReference>
<dbReference type="InterPro" id="IPR023206">
    <property type="entry name" value="Bifunctional_P450_P450_red"/>
</dbReference>
<keyword evidence="5 15" id="KW-0285">Flavoprotein</keyword>
<evidence type="ECO:0000256" key="3">
    <source>
        <dbReference type="ARBA" id="ARBA00022448"/>
    </source>
</evidence>
<evidence type="ECO:0000259" key="16">
    <source>
        <dbReference type="PROSITE" id="PS50902"/>
    </source>
</evidence>
<evidence type="ECO:0000313" key="18">
    <source>
        <dbReference type="EMBL" id="VUC25953.1"/>
    </source>
</evidence>
<keyword evidence="10 15" id="KW-0249">Electron transport</keyword>
<dbReference type="SUPFAM" id="SSF48264">
    <property type="entry name" value="Cytochrome P450"/>
    <property type="match status" value="1"/>
</dbReference>
<evidence type="ECO:0000256" key="5">
    <source>
        <dbReference type="ARBA" id="ARBA00022630"/>
    </source>
</evidence>
<evidence type="ECO:0000256" key="14">
    <source>
        <dbReference type="ARBA" id="ARBA00049342"/>
    </source>
</evidence>
<dbReference type="InterPro" id="IPR029039">
    <property type="entry name" value="Flavoprotein-like_sf"/>
</dbReference>
<dbReference type="SUPFAM" id="SSF52343">
    <property type="entry name" value="Ferredoxin reductase-like, C-terminal NADP-linked domain"/>
    <property type="match status" value="1"/>
</dbReference>
<dbReference type="Gene3D" id="1.20.990.10">
    <property type="entry name" value="NADPH-cytochrome p450 Reductase, Chain A, domain 3"/>
    <property type="match status" value="1"/>
</dbReference>
<dbReference type="PRINTS" id="PR00369">
    <property type="entry name" value="FLAVODOXIN"/>
</dbReference>
<sequence>MTVKDSKRASIPEPSGLPFIGNVREFKSEDSLQDFDRLHNTYGEIFRLRFPGLGSCVFVGSHKLVNELCDEMRFKKSVQAELTQARLAAGDGLFTARTEEVNWGLAHRILVPAFGPMAIKEMFDEMYDVATQMALKWARYGPSNPIPASEDFTRMTLDTIALCSMGYRFNSFYKEEVHPFVHSMTESLVEIGNRSRRPEWANIFFPLSERKLDKDIKLMRRVSDELVQARKADQSGNKRRDLLTAMIVGVDPKTGQKLSDENIINNLVTFLVAGHETTSGTLSFAFYSMLKNPHTYKKAQEEVDAIMGRDAITVDKLSKLKYIPAVLRETLRQCSPIPGITFEALEDSLLDGKYPVKKGEPIAAMFSRSHLDPAVFGENAREFEPERMLDENFERLQKEFPNCWKPFGNGMRACIGRPFAWQEMLLTMALLLQNFDFKEHDPAYKLKIAESLTVKPKDFFMRASPRHGMTPVSLERSLRGIKDEEPVSGLGKASPTGQNGNGDAAAKPISIFYGSNSGTCEALGRQLASVASANGFHASTLDTLDEARSRLSADHPVVVITASYEGEPPDNARSFVSWLKSLSGTELAGVPFAVFGVGNAEWVQTFHRIPKLVDERLGSLGGERIIHMGLTDVSERDPALDFEAWQDSILWPALKAKYSVFQTGDSTTTPNLVVDVSTQRHSILRQDVQEAVLTATKDLAVPKHEKMHVEIALPEGMSYQPGDYLTVLPMNPRETVSRVLRRFKLPHDALLTIQGEKNMPLPTGVPVSALDILTSYVELSQPATRRNVVDLATIAQSHDDKSALESIAEVARFERDVFKKRISVLDILEMHPRVEIPVGKFLSMLPPLRTRQYSISSSPLPDPLKVSLTFSILEEPAIRGQGKHIGVATSYLAGLTPGDRLYVSVRPSTAAFKLPLNAADTPIICIAAGSGLAPFRGFFQHRSIQKKSRKALAPALLIFGCRGQGNDLYRDEFDTWEAEGVVTVKRAYSRQTEATAGCRYVQHRMLEQKEALFKLWERGAKIYVCGKRQLGSEVEAAFVEILKELKGVDRASAAKILDKERNVRFVMDIFD</sequence>
<keyword evidence="6 15" id="KW-0288">FMN</keyword>
<keyword evidence="11 15" id="KW-0560">Oxidoreductase</keyword>